<sequence length="282" mass="31914">MLRQGGKPSGFRILDCLGYVEDNQIPRFGLVFRYPQLNTYQPSPFAPLTLFQLISGGKLPYLGDRFQLAGYLAESLYELHSSRWLHGGVHSHNILFFRQDSNGSVTPQSTSANNIHNSQSPHNRPSHISLANPYFSGFALARPDDPTFVSSKTTPDPDVGIYCHPDVQGLGGRRTLPYHCIYDIYNLGTVLLEIGTWSPLAKFYHPGETGVAFRDRLLDRKVPLLGVSMGEKYMIAVRKCLGGDFDGMKLFNDDERYEPEYILNLQRSFYWEVVKTLKECQV</sequence>
<dbReference type="Gene3D" id="1.10.510.10">
    <property type="entry name" value="Transferase(Phosphotransferase) domain 1"/>
    <property type="match status" value="1"/>
</dbReference>
<evidence type="ECO:0000313" key="1">
    <source>
        <dbReference type="EMBL" id="OCL15016.1"/>
    </source>
</evidence>
<keyword evidence="2" id="KW-1185">Reference proteome</keyword>
<dbReference type="InterPro" id="IPR011009">
    <property type="entry name" value="Kinase-like_dom_sf"/>
</dbReference>
<dbReference type="PANTHER" id="PTHR37542:SF3">
    <property type="entry name" value="PRION-INHIBITION AND PROPAGATION HELO DOMAIN-CONTAINING PROTEIN"/>
    <property type="match status" value="1"/>
</dbReference>
<gene>
    <name evidence="1" type="ORF">AOQ84DRAFT_279824</name>
</gene>
<organism evidence="1 2">
    <name type="scientific">Glonium stellatum</name>
    <dbReference type="NCBI Taxonomy" id="574774"/>
    <lineage>
        <taxon>Eukaryota</taxon>
        <taxon>Fungi</taxon>
        <taxon>Dikarya</taxon>
        <taxon>Ascomycota</taxon>
        <taxon>Pezizomycotina</taxon>
        <taxon>Dothideomycetes</taxon>
        <taxon>Pleosporomycetidae</taxon>
        <taxon>Gloniales</taxon>
        <taxon>Gloniaceae</taxon>
        <taxon>Glonium</taxon>
    </lineage>
</organism>
<dbReference type="PANTHER" id="PTHR37542">
    <property type="entry name" value="HELO DOMAIN-CONTAINING PROTEIN-RELATED"/>
    <property type="match status" value="1"/>
</dbReference>
<name>A0A8E2FD76_9PEZI</name>
<proteinExistence type="predicted"/>
<dbReference type="AlphaFoldDB" id="A0A8E2FD76"/>
<dbReference type="Proteomes" id="UP000250140">
    <property type="component" value="Unassembled WGS sequence"/>
</dbReference>
<dbReference type="OrthoDB" id="1911848at2759"/>
<evidence type="ECO:0008006" key="3">
    <source>
        <dbReference type="Google" id="ProtNLM"/>
    </source>
</evidence>
<accession>A0A8E2FD76</accession>
<reference evidence="1 2" key="1">
    <citation type="journal article" date="2016" name="Nat. Commun.">
        <title>Ectomycorrhizal ecology is imprinted in the genome of the dominant symbiotic fungus Cenococcum geophilum.</title>
        <authorList>
            <consortium name="DOE Joint Genome Institute"/>
            <person name="Peter M."/>
            <person name="Kohler A."/>
            <person name="Ohm R.A."/>
            <person name="Kuo A."/>
            <person name="Krutzmann J."/>
            <person name="Morin E."/>
            <person name="Arend M."/>
            <person name="Barry K.W."/>
            <person name="Binder M."/>
            <person name="Choi C."/>
            <person name="Clum A."/>
            <person name="Copeland A."/>
            <person name="Grisel N."/>
            <person name="Haridas S."/>
            <person name="Kipfer T."/>
            <person name="LaButti K."/>
            <person name="Lindquist E."/>
            <person name="Lipzen A."/>
            <person name="Maire R."/>
            <person name="Meier B."/>
            <person name="Mihaltcheva S."/>
            <person name="Molinier V."/>
            <person name="Murat C."/>
            <person name="Poggeler S."/>
            <person name="Quandt C.A."/>
            <person name="Sperisen C."/>
            <person name="Tritt A."/>
            <person name="Tisserant E."/>
            <person name="Crous P.W."/>
            <person name="Henrissat B."/>
            <person name="Nehls U."/>
            <person name="Egli S."/>
            <person name="Spatafora J.W."/>
            <person name="Grigoriev I.V."/>
            <person name="Martin F.M."/>
        </authorList>
    </citation>
    <scope>NUCLEOTIDE SEQUENCE [LARGE SCALE GENOMIC DNA]</scope>
    <source>
        <strain evidence="1 2">CBS 207.34</strain>
    </source>
</reference>
<protein>
    <recommendedName>
        <fullName evidence="3">Protein kinase domain-containing protein</fullName>
    </recommendedName>
</protein>
<dbReference type="EMBL" id="KV748496">
    <property type="protein sequence ID" value="OCL15016.1"/>
    <property type="molecule type" value="Genomic_DNA"/>
</dbReference>
<dbReference type="SUPFAM" id="SSF56112">
    <property type="entry name" value="Protein kinase-like (PK-like)"/>
    <property type="match status" value="1"/>
</dbReference>
<evidence type="ECO:0000313" key="2">
    <source>
        <dbReference type="Proteomes" id="UP000250140"/>
    </source>
</evidence>